<organism evidence="20 21">
    <name type="scientific">Ophiophagus hannah</name>
    <name type="common">King cobra</name>
    <name type="synonym">Naja hannah</name>
    <dbReference type="NCBI Taxonomy" id="8665"/>
    <lineage>
        <taxon>Eukaryota</taxon>
        <taxon>Metazoa</taxon>
        <taxon>Chordata</taxon>
        <taxon>Craniata</taxon>
        <taxon>Vertebrata</taxon>
        <taxon>Euteleostomi</taxon>
        <taxon>Lepidosauria</taxon>
        <taxon>Squamata</taxon>
        <taxon>Bifurcata</taxon>
        <taxon>Unidentata</taxon>
        <taxon>Episquamata</taxon>
        <taxon>Toxicofera</taxon>
        <taxon>Serpentes</taxon>
        <taxon>Colubroidea</taxon>
        <taxon>Elapidae</taxon>
        <taxon>Elapinae</taxon>
        <taxon>Ophiophagus</taxon>
    </lineage>
</organism>
<evidence type="ECO:0000259" key="18">
    <source>
        <dbReference type="Pfam" id="PF12781"/>
    </source>
</evidence>
<evidence type="ECO:0000259" key="15">
    <source>
        <dbReference type="Pfam" id="PF03028"/>
    </source>
</evidence>
<evidence type="ECO:0000259" key="17">
    <source>
        <dbReference type="Pfam" id="PF12780"/>
    </source>
</evidence>
<dbReference type="InterPro" id="IPR027417">
    <property type="entry name" value="P-loop_NTPase"/>
</dbReference>
<dbReference type="EMBL" id="AZIM01002364">
    <property type="protein sequence ID" value="ETE64177.1"/>
    <property type="molecule type" value="Genomic_DNA"/>
</dbReference>
<evidence type="ECO:0000256" key="11">
    <source>
        <dbReference type="ARBA" id="ARBA00023212"/>
    </source>
</evidence>
<dbReference type="Gene3D" id="1.10.8.1220">
    <property type="match status" value="1"/>
</dbReference>
<dbReference type="InterPro" id="IPR026983">
    <property type="entry name" value="DHC"/>
</dbReference>
<evidence type="ECO:0000259" key="19">
    <source>
        <dbReference type="Pfam" id="PF17857"/>
    </source>
</evidence>
<feature type="coiled-coil region" evidence="13">
    <location>
        <begin position="708"/>
        <end position="759"/>
    </location>
</feature>
<keyword evidence="3" id="KW-0963">Cytoplasm</keyword>
<dbReference type="GO" id="GO:0007018">
    <property type="term" value="P:microtubule-based movement"/>
    <property type="evidence" value="ECO:0007669"/>
    <property type="project" value="InterPro"/>
</dbReference>
<keyword evidence="21" id="KW-1185">Reference proteome</keyword>
<dbReference type="FunFam" id="1.20.920.30:FF:000002">
    <property type="entry name" value="Dynein axonemal heavy chain 3"/>
    <property type="match status" value="1"/>
</dbReference>
<keyword evidence="11" id="KW-0206">Cytoskeleton</keyword>
<feature type="domain" description="Dynein heavy chain AAA module D4" evidence="17">
    <location>
        <begin position="212"/>
        <end position="472"/>
    </location>
</feature>
<keyword evidence="8 13" id="KW-0175">Coiled coil</keyword>
<reference evidence="20 21" key="1">
    <citation type="journal article" date="2013" name="Proc. Natl. Acad. Sci. U.S.A.">
        <title>The king cobra genome reveals dynamic gene evolution and adaptation in the snake venom system.</title>
        <authorList>
            <person name="Vonk F.J."/>
            <person name="Casewell N.R."/>
            <person name="Henkel C.V."/>
            <person name="Heimberg A.M."/>
            <person name="Jansen H.J."/>
            <person name="McCleary R.J."/>
            <person name="Kerkkamp H.M."/>
            <person name="Vos R.A."/>
            <person name="Guerreiro I."/>
            <person name="Calvete J.J."/>
            <person name="Wuster W."/>
            <person name="Woods A.E."/>
            <person name="Logan J.M."/>
            <person name="Harrison R.A."/>
            <person name="Castoe T.A."/>
            <person name="de Koning A.P."/>
            <person name="Pollock D.D."/>
            <person name="Yandell M."/>
            <person name="Calderon D."/>
            <person name="Renjifo C."/>
            <person name="Currier R.B."/>
            <person name="Salgado D."/>
            <person name="Pla D."/>
            <person name="Sanz L."/>
            <person name="Hyder A.S."/>
            <person name="Ribeiro J.M."/>
            <person name="Arntzen J.W."/>
            <person name="van den Thillart G.E."/>
            <person name="Boetzer M."/>
            <person name="Pirovano W."/>
            <person name="Dirks R.P."/>
            <person name="Spaink H.P."/>
            <person name="Duboule D."/>
            <person name="McGlinn E."/>
            <person name="Kini R.M."/>
            <person name="Richardson M.K."/>
        </authorList>
    </citation>
    <scope>NUCLEOTIDE SEQUENCE</scope>
    <source>
        <tissue evidence="20">Blood</tissue>
    </source>
</reference>
<dbReference type="Pfam" id="PF17857">
    <property type="entry name" value="AAA_lid_1"/>
    <property type="match status" value="1"/>
</dbReference>
<dbReference type="GO" id="GO:0005874">
    <property type="term" value="C:microtubule"/>
    <property type="evidence" value="ECO:0007669"/>
    <property type="project" value="UniProtKB-KW"/>
</dbReference>
<dbReference type="Pfam" id="PF03028">
    <property type="entry name" value="Dynein_heavy"/>
    <property type="match status" value="1"/>
</dbReference>
<keyword evidence="5" id="KW-0547">Nucleotide-binding</keyword>
<dbReference type="PANTHER" id="PTHR22878">
    <property type="entry name" value="DYNEIN HEAVY CHAIN 6, AXONEMAL-LIKE-RELATED"/>
    <property type="match status" value="1"/>
</dbReference>
<dbReference type="Gene3D" id="6.10.140.1060">
    <property type="match status" value="1"/>
</dbReference>
<evidence type="ECO:0000256" key="14">
    <source>
        <dbReference type="SAM" id="MobiDB-lite"/>
    </source>
</evidence>
<dbReference type="GO" id="GO:0045505">
    <property type="term" value="F:dynein intermediate chain binding"/>
    <property type="evidence" value="ECO:0007669"/>
    <property type="project" value="InterPro"/>
</dbReference>
<dbReference type="InterPro" id="IPR041589">
    <property type="entry name" value="DNAH3_AAA_lid_1"/>
</dbReference>
<keyword evidence="6" id="KW-0067">ATP-binding</keyword>
<feature type="domain" description="Dynein heavy chain region D6 P-loop" evidence="15">
    <location>
        <begin position="1323"/>
        <end position="1368"/>
    </location>
</feature>
<sequence>MYQPSSYLCKNNTYVFLSASSITVFFLDDLNMPAKEIYGAQPPIELLRQWMNHGHWYDKKDTTRLDIVDVLFLSAMGPPDILMDQSSDVGGEQTELEGGVKHDGEKLIRLWIHEVYRVFYDRLIDANDREVFFNMMKETTSDCFKQSVDKVLSHLSKSGKITDNNIRSLFFGDYFKPSSDKKIYDEITDLHKLTSVMEYYLEEFNNISKAPMPLVMFKFAIEHISRICRVLKQDNGHLLLVGIGGSGRQSATKLGTFMNSYELFMIEITKFYTMNEWREDVKKVMLQSGVANKSTVFLFCDNQIKDESFVEDINMLLNTGDVPNIFAADEKADIVEKMQSAARTEGRRIEATPLAMYNFFIERVKKNLHIVLAMSPIGDAFRNRLRMFPSLINCCTIDWFQRWPTDALEMVANKFLEDVKLEDEIRKSVVFMCKYFQESVRELSVSYYNILRRHNYVTPTSYLELILTFKTLLNNKRHEVDMMRNRYLVGLQKLDFAASQLIETSAETEKMMLHIEKETAEVDAKKELVAADEKEANEAAAVAQGIKEECEGDLAEAMPALEAALSALDTLNPADISLVKSMQNPPGPVKLVMESICVMKGIKPERKPDPSGTDYWGSSKKVLGDLKFLEGLKSYDKDNIPAVVMKRIRERFINHPDFQPAVIKNVSSACEGLCKWVRAMEVYDRVAKVVAPKRERLREAEGLLDIQMQKLNTKRAELKTLMDRLQALNDNFEEMNNRKKELEDNIEICSQKLIRAEKLISGLGGEKERWTEAARLLGIRYTDLTGDVLLSSGTVAYLGAFTVDYRLECQQKWLALCKEKDIPGSNDFSLSNTLGDPVKIRAWQIAGLPIDSFSIDNGIIVSNSRRWALMIDPQGQANKWVKNMEKGNKLSVIKLSDTNYVRSLENAIQFGTPVLLENIGEELDAFLEPVLLKTTFKQQGVEYMRLGENIIEFSRDFRFYITTRLRNPHYLPEVAVKVCLLNFMITPLGLQDQLLGIVAAKEKPELEEKKNKLIVESAANKKQLKEIEDKILEVLSKSEGNILEDETAIKVLSSSKQLSEEISEKQEIASITEMEIDATRMGYKPVAVHSATVFFCISDLAHIEPMYQYSLIWFINLYVQSLANSPKSDVLEERIENIIDHFTVSIYNNVCRSLFEKDKLLFSLLLSIGILKGKNEIDDKVWRFLLTGGVALENPYPNPASEWLSDKAWAEIVRASGLENLTGLMDHFESHIQEWKAIYDSAKPQEEAFPSGWNKLMGLDRMVVLRCLRPDKIIPATQLFIMEKMGRTFIEPPTFDLVGSYNDSNCCAPLIFVLSPGADPMAGQGPIAAKMINQAINDGTWVVLQNCHLATSWMPALEKICEEVIVPENTHVVADQLPFGKVPRQHPPKRDQNDQRAAQRRPRKPPPLLPQ</sequence>
<feature type="domain" description="Dynein heavy chain ATP-binding dynein motor region" evidence="18">
    <location>
        <begin position="841"/>
        <end position="1062"/>
    </location>
</feature>
<keyword evidence="10" id="KW-0505">Motor protein</keyword>
<dbReference type="InterPro" id="IPR024317">
    <property type="entry name" value="Dynein_heavy_chain_D4_dom"/>
</dbReference>
<dbReference type="InterPro" id="IPR004273">
    <property type="entry name" value="Dynein_heavy_D6_P-loop"/>
</dbReference>
<evidence type="ECO:0000256" key="7">
    <source>
        <dbReference type="ARBA" id="ARBA00023017"/>
    </source>
</evidence>
<evidence type="ECO:0000259" key="16">
    <source>
        <dbReference type="Pfam" id="PF12777"/>
    </source>
</evidence>
<dbReference type="OrthoDB" id="5593012at2759"/>
<dbReference type="FunFam" id="1.10.8.1220:FF:000001">
    <property type="entry name" value="Dynein axonemal heavy chain 5"/>
    <property type="match status" value="1"/>
</dbReference>
<dbReference type="FunFam" id="3.40.50.300:FF:002141">
    <property type="entry name" value="Dynein heavy chain"/>
    <property type="match status" value="1"/>
</dbReference>
<evidence type="ECO:0000256" key="1">
    <source>
        <dbReference type="ARBA" id="ARBA00004430"/>
    </source>
</evidence>
<dbReference type="InterPro" id="IPR035706">
    <property type="entry name" value="AAA_9"/>
</dbReference>
<dbReference type="Pfam" id="PF12780">
    <property type="entry name" value="AAA_8"/>
    <property type="match status" value="1"/>
</dbReference>
<evidence type="ECO:0000256" key="3">
    <source>
        <dbReference type="ARBA" id="ARBA00022490"/>
    </source>
</evidence>
<feature type="domain" description="Dynein heavy chain 3 AAA+ lid" evidence="19">
    <location>
        <begin position="106"/>
        <end position="152"/>
    </location>
</feature>
<evidence type="ECO:0000313" key="21">
    <source>
        <dbReference type="Proteomes" id="UP000018936"/>
    </source>
</evidence>
<evidence type="ECO:0000256" key="2">
    <source>
        <dbReference type="ARBA" id="ARBA00008887"/>
    </source>
</evidence>
<dbReference type="Pfam" id="PF12777">
    <property type="entry name" value="MT"/>
    <property type="match status" value="1"/>
</dbReference>
<evidence type="ECO:0000256" key="10">
    <source>
        <dbReference type="ARBA" id="ARBA00023175"/>
    </source>
</evidence>
<keyword evidence="4" id="KW-0493">Microtubule</keyword>
<evidence type="ECO:0000256" key="8">
    <source>
        <dbReference type="ARBA" id="ARBA00023054"/>
    </source>
</evidence>
<protein>
    <submittedName>
        <fullName evidence="20">Dynein heavy chain 3, axonemal</fullName>
    </submittedName>
</protein>
<evidence type="ECO:0000256" key="12">
    <source>
        <dbReference type="ARBA" id="ARBA00023273"/>
    </source>
</evidence>
<evidence type="ECO:0000256" key="13">
    <source>
        <dbReference type="SAM" id="Coils"/>
    </source>
</evidence>
<name>V8NRK2_OPHHA</name>
<keyword evidence="7" id="KW-0243">Dynein</keyword>
<accession>V8NRK2</accession>
<dbReference type="Gene3D" id="3.40.50.300">
    <property type="entry name" value="P-loop containing nucleotide triphosphate hydrolases"/>
    <property type="match status" value="4"/>
</dbReference>
<dbReference type="Gene3D" id="1.20.920.20">
    <property type="match status" value="1"/>
</dbReference>
<dbReference type="GO" id="GO:0005524">
    <property type="term" value="F:ATP binding"/>
    <property type="evidence" value="ECO:0007669"/>
    <property type="project" value="UniProtKB-KW"/>
</dbReference>
<comment type="caution">
    <text evidence="20">The sequence shown here is derived from an EMBL/GenBank/DDBJ whole genome shotgun (WGS) entry which is preliminary data.</text>
</comment>
<comment type="similarity">
    <text evidence="2">Belongs to the dynein heavy chain family.</text>
</comment>
<feature type="domain" description="Dynein heavy chain coiled coil stalk" evidence="16">
    <location>
        <begin position="501"/>
        <end position="812"/>
    </location>
</feature>
<dbReference type="GO" id="GO:0051959">
    <property type="term" value="F:dynein light intermediate chain binding"/>
    <property type="evidence" value="ECO:0007669"/>
    <property type="project" value="InterPro"/>
</dbReference>
<evidence type="ECO:0000313" key="20">
    <source>
        <dbReference type="EMBL" id="ETE64177.1"/>
    </source>
</evidence>
<gene>
    <name evidence="20" type="primary">DNAH3</name>
    <name evidence="20" type="ORF">L345_10058</name>
</gene>
<dbReference type="Pfam" id="PF12775">
    <property type="entry name" value="AAA_7"/>
    <property type="match status" value="1"/>
</dbReference>
<keyword evidence="12" id="KW-0966">Cell projection</keyword>
<evidence type="ECO:0000256" key="6">
    <source>
        <dbReference type="ARBA" id="ARBA00022840"/>
    </source>
</evidence>
<dbReference type="Proteomes" id="UP000018936">
    <property type="component" value="Unassembled WGS sequence"/>
</dbReference>
<feature type="region of interest" description="Disordered" evidence="14">
    <location>
        <begin position="1378"/>
        <end position="1411"/>
    </location>
</feature>
<dbReference type="FunFam" id="3.40.50.300:FF:000223">
    <property type="entry name" value="Dynein heavy chain 3, axonemal"/>
    <property type="match status" value="1"/>
</dbReference>
<dbReference type="FunFam" id="1.20.920.20:FF:000006">
    <property type="entry name" value="Dynein, axonemal, heavy chain 6"/>
    <property type="match status" value="1"/>
</dbReference>
<proteinExistence type="inferred from homology"/>
<dbReference type="GO" id="GO:0005930">
    <property type="term" value="C:axoneme"/>
    <property type="evidence" value="ECO:0007669"/>
    <property type="project" value="UniProtKB-SubCell"/>
</dbReference>
<comment type="subcellular location">
    <subcellularLocation>
        <location evidence="1">Cytoplasm</location>
        <location evidence="1">Cytoskeleton</location>
        <location evidence="1">Cilium axoneme</location>
    </subcellularLocation>
</comment>
<evidence type="ECO:0000256" key="9">
    <source>
        <dbReference type="ARBA" id="ARBA00023069"/>
    </source>
</evidence>
<dbReference type="PANTHER" id="PTHR22878:SF71">
    <property type="entry name" value="DYNEIN, AXONEMAL, HEAVY CHAIN 3"/>
    <property type="match status" value="1"/>
</dbReference>
<dbReference type="InterPro" id="IPR024743">
    <property type="entry name" value="Dynein_HC_stalk"/>
</dbReference>
<evidence type="ECO:0000256" key="4">
    <source>
        <dbReference type="ARBA" id="ARBA00022701"/>
    </source>
</evidence>
<feature type="non-terminal residue" evidence="20">
    <location>
        <position position="1"/>
    </location>
</feature>
<dbReference type="GO" id="GO:0008569">
    <property type="term" value="F:minus-end-directed microtubule motor activity"/>
    <property type="evidence" value="ECO:0007669"/>
    <property type="project" value="InterPro"/>
</dbReference>
<keyword evidence="9" id="KW-0969">Cilium</keyword>
<evidence type="ECO:0000256" key="5">
    <source>
        <dbReference type="ARBA" id="ARBA00022741"/>
    </source>
</evidence>
<dbReference type="Pfam" id="PF12781">
    <property type="entry name" value="AAA_9"/>
    <property type="match status" value="1"/>
</dbReference>
<dbReference type="SUPFAM" id="SSF52540">
    <property type="entry name" value="P-loop containing nucleoside triphosphate hydrolases"/>
    <property type="match status" value="1"/>
</dbReference>
<dbReference type="GO" id="GO:0030286">
    <property type="term" value="C:dynein complex"/>
    <property type="evidence" value="ECO:0007669"/>
    <property type="project" value="UniProtKB-KW"/>
</dbReference>